<comment type="caution">
    <text evidence="2">The sequence shown here is derived from an EMBL/GenBank/DDBJ whole genome shotgun (WGS) entry which is preliminary data.</text>
</comment>
<dbReference type="EMBL" id="JAOTPV010000009">
    <property type="protein sequence ID" value="KAJ4478416.1"/>
    <property type="molecule type" value="Genomic_DNA"/>
</dbReference>
<reference evidence="2" key="1">
    <citation type="submission" date="2022-08" db="EMBL/GenBank/DDBJ databases">
        <title>A Global Phylogenomic Analysis of the Shiitake Genus Lentinula.</title>
        <authorList>
            <consortium name="DOE Joint Genome Institute"/>
            <person name="Sierra-Patev S."/>
            <person name="Min B."/>
            <person name="Naranjo-Ortiz M."/>
            <person name="Looney B."/>
            <person name="Konkel Z."/>
            <person name="Slot J.C."/>
            <person name="Sakamoto Y."/>
            <person name="Steenwyk J.L."/>
            <person name="Rokas A."/>
            <person name="Carro J."/>
            <person name="Camarero S."/>
            <person name="Ferreira P."/>
            <person name="Molpeceres G."/>
            <person name="Ruiz-Duenas F.J."/>
            <person name="Serrano A."/>
            <person name="Henrissat B."/>
            <person name="Drula E."/>
            <person name="Hughes K.W."/>
            <person name="Mata J.L."/>
            <person name="Ishikawa N.K."/>
            <person name="Vargas-Isla R."/>
            <person name="Ushijima S."/>
            <person name="Smith C.A."/>
            <person name="Ahrendt S."/>
            <person name="Andreopoulos W."/>
            <person name="He G."/>
            <person name="Labutti K."/>
            <person name="Lipzen A."/>
            <person name="Ng V."/>
            <person name="Riley R."/>
            <person name="Sandor L."/>
            <person name="Barry K."/>
            <person name="Martinez A.T."/>
            <person name="Xiao Y."/>
            <person name="Gibbons J.G."/>
            <person name="Terashima K."/>
            <person name="Grigoriev I.V."/>
            <person name="Hibbett D.S."/>
        </authorList>
    </citation>
    <scope>NUCLEOTIDE SEQUENCE</scope>
    <source>
        <strain evidence="2">JLM2183</strain>
    </source>
</reference>
<proteinExistence type="predicted"/>
<organism evidence="2 3">
    <name type="scientific">Lentinula aciculospora</name>
    <dbReference type="NCBI Taxonomy" id="153920"/>
    <lineage>
        <taxon>Eukaryota</taxon>
        <taxon>Fungi</taxon>
        <taxon>Dikarya</taxon>
        <taxon>Basidiomycota</taxon>
        <taxon>Agaricomycotina</taxon>
        <taxon>Agaricomycetes</taxon>
        <taxon>Agaricomycetidae</taxon>
        <taxon>Agaricales</taxon>
        <taxon>Marasmiineae</taxon>
        <taxon>Omphalotaceae</taxon>
        <taxon>Lentinula</taxon>
    </lineage>
</organism>
<accession>A0A9W9ABW1</accession>
<feature type="region of interest" description="Disordered" evidence="1">
    <location>
        <begin position="1"/>
        <end position="109"/>
    </location>
</feature>
<dbReference type="AlphaFoldDB" id="A0A9W9ABW1"/>
<feature type="compositionally biased region" description="Polar residues" evidence="1">
    <location>
        <begin position="91"/>
        <end position="109"/>
    </location>
</feature>
<feature type="compositionally biased region" description="Polar residues" evidence="1">
    <location>
        <begin position="8"/>
        <end position="21"/>
    </location>
</feature>
<feature type="compositionally biased region" description="Low complexity" evidence="1">
    <location>
        <begin position="35"/>
        <end position="44"/>
    </location>
</feature>
<dbReference type="Proteomes" id="UP001150266">
    <property type="component" value="Unassembled WGS sequence"/>
</dbReference>
<dbReference type="OrthoDB" id="2931361at2759"/>
<name>A0A9W9ABW1_9AGAR</name>
<evidence type="ECO:0000313" key="2">
    <source>
        <dbReference type="EMBL" id="KAJ4478416.1"/>
    </source>
</evidence>
<protein>
    <submittedName>
        <fullName evidence="2">Uncharacterized protein</fullName>
    </submittedName>
</protein>
<gene>
    <name evidence="2" type="ORF">J3R30DRAFT_2898002</name>
</gene>
<evidence type="ECO:0000256" key="1">
    <source>
        <dbReference type="SAM" id="MobiDB-lite"/>
    </source>
</evidence>
<sequence>MNVPWPSVSPNKSQGSVSRATSFAGKIFRGRKKSSASTMSSLDSDPVQSVIPEMPSVLPPSPSLHDLLLSETSVDSLHPPSTPPQNGGRPTLSTRASWISTTSNDSSVRSPLLDHDFFDSFPSVPQTIPTPNTRSVIAGHSKELSQGTYM</sequence>
<evidence type="ECO:0000313" key="3">
    <source>
        <dbReference type="Proteomes" id="UP001150266"/>
    </source>
</evidence>
<keyword evidence="3" id="KW-1185">Reference proteome</keyword>